<evidence type="ECO:0000256" key="1">
    <source>
        <dbReference type="ARBA" id="ARBA00004141"/>
    </source>
</evidence>
<proteinExistence type="inferred from homology"/>
<feature type="transmembrane region" description="Helical" evidence="5">
    <location>
        <begin position="125"/>
        <end position="143"/>
    </location>
</feature>
<dbReference type="GeneID" id="34617620"/>
<name>A0A1D3D4S2_9EIME</name>
<evidence type="ECO:0000313" key="6">
    <source>
        <dbReference type="EMBL" id="OEH78447.1"/>
    </source>
</evidence>
<evidence type="ECO:0000256" key="3">
    <source>
        <dbReference type="ARBA" id="ARBA00022989"/>
    </source>
</evidence>
<dbReference type="VEuPathDB" id="ToxoDB:LOC34617620"/>
<dbReference type="GO" id="GO:0016020">
    <property type="term" value="C:membrane"/>
    <property type="evidence" value="ECO:0007669"/>
    <property type="project" value="UniProtKB-SubCell"/>
</dbReference>
<keyword evidence="7" id="KW-1185">Reference proteome</keyword>
<comment type="caution">
    <text evidence="6">The sequence shown here is derived from an EMBL/GenBank/DDBJ whole genome shotgun (WGS) entry which is preliminary data.</text>
</comment>
<dbReference type="OrthoDB" id="7933078at2759"/>
<keyword evidence="6" id="KW-0675">Receptor</keyword>
<reference evidence="6 7" key="1">
    <citation type="journal article" date="2016" name="BMC Genomics">
        <title>Comparative genomics reveals Cyclospora cayetanensis possesses coccidia-like metabolism and invasion components but unique surface antigens.</title>
        <authorList>
            <person name="Liu S."/>
            <person name="Wang L."/>
            <person name="Zheng H."/>
            <person name="Xu Z."/>
            <person name="Roellig D.M."/>
            <person name="Li N."/>
            <person name="Frace M.A."/>
            <person name="Tang K."/>
            <person name="Arrowood M.J."/>
            <person name="Moss D.M."/>
            <person name="Zhang L."/>
            <person name="Feng Y."/>
            <person name="Xiao L."/>
        </authorList>
    </citation>
    <scope>NUCLEOTIDE SEQUENCE [LARGE SCALE GENOMIC DNA]</scope>
    <source>
        <strain evidence="6 7">CHN_HEN01</strain>
    </source>
</reference>
<dbReference type="PANTHER" id="PTHR23291:SF47">
    <property type="entry name" value="TRANSMEMBRANE BAX INHIBITOR MOTIF CONTAINING 7"/>
    <property type="match status" value="1"/>
</dbReference>
<organism evidence="6 7">
    <name type="scientific">Cyclospora cayetanensis</name>
    <dbReference type="NCBI Taxonomy" id="88456"/>
    <lineage>
        <taxon>Eukaryota</taxon>
        <taxon>Sar</taxon>
        <taxon>Alveolata</taxon>
        <taxon>Apicomplexa</taxon>
        <taxon>Conoidasida</taxon>
        <taxon>Coccidia</taxon>
        <taxon>Eucoccidiorida</taxon>
        <taxon>Eimeriorina</taxon>
        <taxon>Eimeriidae</taxon>
        <taxon>Cyclospora</taxon>
    </lineage>
</organism>
<dbReference type="Pfam" id="PF01027">
    <property type="entry name" value="Bax1-I"/>
    <property type="match status" value="1"/>
</dbReference>
<dbReference type="VEuPathDB" id="ToxoDB:cyc_00440"/>
<feature type="transmembrane region" description="Helical" evidence="5">
    <location>
        <begin position="35"/>
        <end position="56"/>
    </location>
</feature>
<feature type="transmembrane region" description="Helical" evidence="5">
    <location>
        <begin position="98"/>
        <end position="119"/>
    </location>
</feature>
<protein>
    <submittedName>
        <fullName evidence="6">NMDA receptor glutamate-binding chain</fullName>
    </submittedName>
</protein>
<evidence type="ECO:0000313" key="7">
    <source>
        <dbReference type="Proteomes" id="UP000095192"/>
    </source>
</evidence>
<accession>A0A1D3D4S2</accession>
<evidence type="ECO:0000256" key="2">
    <source>
        <dbReference type="ARBA" id="ARBA00022692"/>
    </source>
</evidence>
<dbReference type="PANTHER" id="PTHR23291">
    <property type="entry name" value="BAX INHIBITOR-RELATED"/>
    <property type="match status" value="1"/>
</dbReference>
<gene>
    <name evidence="6" type="ORF">cyc_00440</name>
</gene>
<comment type="subcellular location">
    <subcellularLocation>
        <location evidence="1">Membrane</location>
        <topology evidence="1">Multi-pass membrane protein</topology>
    </subcellularLocation>
</comment>
<keyword evidence="3 5" id="KW-1133">Transmembrane helix</keyword>
<feature type="transmembrane region" description="Helical" evidence="5">
    <location>
        <begin position="155"/>
        <end position="173"/>
    </location>
</feature>
<sequence>MADNIDYYSLEAGRKTDSEEALFRKEIRHGFIRKVYGIISAQLLLTTVVTSLLLFIPGGTSWAKQSSGSVIIASTVLMLISSLVLMCTTARMRYPYNYLLLLVFTCSEAMLVAVVSAFYAASSVAFALGATVVITVGLSLFACQTKHDFTSCMGVMFVLTLNLVLFGLLALFLGTWAQVLYSSLALLVFSFYLVIDTQLIIGRGQLRLEEDDYIVAAVMIYLDIINIFLTLLRLFGERSD</sequence>
<feature type="transmembrane region" description="Helical" evidence="5">
    <location>
        <begin position="213"/>
        <end position="235"/>
    </location>
</feature>
<dbReference type="InterPro" id="IPR006214">
    <property type="entry name" value="Bax_inhibitor_1-related"/>
</dbReference>
<dbReference type="Proteomes" id="UP000095192">
    <property type="component" value="Unassembled WGS sequence"/>
</dbReference>
<feature type="transmembrane region" description="Helical" evidence="5">
    <location>
        <begin position="68"/>
        <end position="86"/>
    </location>
</feature>
<evidence type="ECO:0000256" key="5">
    <source>
        <dbReference type="RuleBase" id="RU004379"/>
    </source>
</evidence>
<comment type="similarity">
    <text evidence="5">Belongs to the BI1 family.</text>
</comment>
<dbReference type="AlphaFoldDB" id="A0A1D3D4S2"/>
<keyword evidence="4 5" id="KW-0472">Membrane</keyword>
<feature type="transmembrane region" description="Helical" evidence="5">
    <location>
        <begin position="179"/>
        <end position="201"/>
    </location>
</feature>
<keyword evidence="2 5" id="KW-0812">Transmembrane</keyword>
<dbReference type="EMBL" id="JROU02000731">
    <property type="protein sequence ID" value="OEH78447.1"/>
    <property type="molecule type" value="Genomic_DNA"/>
</dbReference>
<evidence type="ECO:0000256" key="4">
    <source>
        <dbReference type="ARBA" id="ARBA00023136"/>
    </source>
</evidence>